<dbReference type="Gene3D" id="2.40.10.10">
    <property type="entry name" value="Trypsin-like serine proteases"/>
    <property type="match status" value="1"/>
</dbReference>
<dbReference type="RefSeq" id="XP_003061377.1">
    <property type="nucleotide sequence ID" value="XM_003061331.1"/>
</dbReference>
<evidence type="ECO:0000256" key="1">
    <source>
        <dbReference type="SAM" id="MobiDB-lite"/>
    </source>
</evidence>
<dbReference type="EMBL" id="GG663744">
    <property type="protein sequence ID" value="EEH54007.1"/>
    <property type="molecule type" value="Genomic_DNA"/>
</dbReference>
<evidence type="ECO:0000313" key="3">
    <source>
        <dbReference type="Proteomes" id="UP000001876"/>
    </source>
</evidence>
<sequence>MAGPRNRLRVRTPEGTGKGKETTRIATVVGVHPTLDVAVLRFVDDATREGGSGAEARASGGVFGDEFTPMPIATRPPRPDDVVAALGYPMGWSGAFKTLFSSFRGGGDGGEEKNKNERWGTTLATYAPQARSIHWSPYDRNGPQSPPSRDADAADENENVSLAPLATTHVLHTSVVANGESGGALINARGELVGVHSFGDAFFGGGRDVAVRVTRDVVAECGAGGCPGCVAGALCCPATPERYATVAVNARVMASSDPALAAMCPELSPAERRAWIL</sequence>
<proteinExistence type="predicted"/>
<protein>
    <submittedName>
        <fullName evidence="2">Predicted protein</fullName>
    </submittedName>
</protein>
<dbReference type="AlphaFoldDB" id="C1N0D5"/>
<reference evidence="2 3" key="1">
    <citation type="journal article" date="2009" name="Science">
        <title>Green evolution and dynamic adaptations revealed by genomes of the marine picoeukaryotes Micromonas.</title>
        <authorList>
            <person name="Worden A.Z."/>
            <person name="Lee J.H."/>
            <person name="Mock T."/>
            <person name="Rouze P."/>
            <person name="Simmons M.P."/>
            <person name="Aerts A.L."/>
            <person name="Allen A.E."/>
            <person name="Cuvelier M.L."/>
            <person name="Derelle E."/>
            <person name="Everett M.V."/>
            <person name="Foulon E."/>
            <person name="Grimwood J."/>
            <person name="Gundlach H."/>
            <person name="Henrissat B."/>
            <person name="Napoli C."/>
            <person name="McDonald S.M."/>
            <person name="Parker M.S."/>
            <person name="Rombauts S."/>
            <person name="Salamov A."/>
            <person name="Von Dassow P."/>
            <person name="Badger J.H."/>
            <person name="Coutinho P.M."/>
            <person name="Demir E."/>
            <person name="Dubchak I."/>
            <person name="Gentemann C."/>
            <person name="Eikrem W."/>
            <person name="Gready J.E."/>
            <person name="John U."/>
            <person name="Lanier W."/>
            <person name="Lindquist E.A."/>
            <person name="Lucas S."/>
            <person name="Mayer K.F."/>
            <person name="Moreau H."/>
            <person name="Not F."/>
            <person name="Otillar R."/>
            <person name="Panaud O."/>
            <person name="Pangilinan J."/>
            <person name="Paulsen I."/>
            <person name="Piegu B."/>
            <person name="Poliakov A."/>
            <person name="Robbens S."/>
            <person name="Schmutz J."/>
            <person name="Toulza E."/>
            <person name="Wyss T."/>
            <person name="Zelensky A."/>
            <person name="Zhou K."/>
            <person name="Armbrust E.V."/>
            <person name="Bhattacharya D."/>
            <person name="Goodenough U.W."/>
            <person name="Van de Peer Y."/>
            <person name="Grigoriev I.V."/>
        </authorList>
    </citation>
    <scope>NUCLEOTIDE SEQUENCE [LARGE SCALE GENOMIC DNA]</scope>
    <source>
        <strain evidence="2 3">CCMP1545</strain>
    </source>
</reference>
<dbReference type="GeneID" id="9687054"/>
<keyword evidence="3" id="KW-1185">Reference proteome</keyword>
<dbReference type="SUPFAM" id="SSF50494">
    <property type="entry name" value="Trypsin-like serine proteases"/>
    <property type="match status" value="1"/>
</dbReference>
<dbReference type="OrthoDB" id="4217619at2759"/>
<feature type="region of interest" description="Disordered" evidence="1">
    <location>
        <begin position="1"/>
        <end position="20"/>
    </location>
</feature>
<dbReference type="InterPro" id="IPR043504">
    <property type="entry name" value="Peptidase_S1_PA_chymotrypsin"/>
</dbReference>
<gene>
    <name evidence="2" type="ORF">MICPUCDRAFT_50981</name>
</gene>
<name>C1N0D5_MICPC</name>
<evidence type="ECO:0000313" key="2">
    <source>
        <dbReference type="EMBL" id="EEH54007.1"/>
    </source>
</evidence>
<dbReference type="InterPro" id="IPR009003">
    <property type="entry name" value="Peptidase_S1_PA"/>
</dbReference>
<feature type="region of interest" description="Disordered" evidence="1">
    <location>
        <begin position="134"/>
        <end position="155"/>
    </location>
</feature>
<dbReference type="Proteomes" id="UP000001876">
    <property type="component" value="Unassembled WGS sequence"/>
</dbReference>
<accession>C1N0D5</accession>
<dbReference type="OMA" id="PMGWSGA"/>
<organism evidence="3">
    <name type="scientific">Micromonas pusilla (strain CCMP1545)</name>
    <name type="common">Picoplanktonic green alga</name>
    <dbReference type="NCBI Taxonomy" id="564608"/>
    <lineage>
        <taxon>Eukaryota</taxon>
        <taxon>Viridiplantae</taxon>
        <taxon>Chlorophyta</taxon>
        <taxon>Mamiellophyceae</taxon>
        <taxon>Mamiellales</taxon>
        <taxon>Mamiellaceae</taxon>
        <taxon>Micromonas</taxon>
    </lineage>
</organism>
<dbReference type="Pfam" id="PF13365">
    <property type="entry name" value="Trypsin_2"/>
    <property type="match status" value="1"/>
</dbReference>
<dbReference type="KEGG" id="mpp:MICPUCDRAFT_50981"/>
<feature type="compositionally biased region" description="Basic residues" evidence="1">
    <location>
        <begin position="1"/>
        <end position="10"/>
    </location>
</feature>